<proteinExistence type="inferred from homology"/>
<evidence type="ECO:0000256" key="3">
    <source>
        <dbReference type="SAM" id="MobiDB-lite"/>
    </source>
</evidence>
<evidence type="ECO:0000256" key="1">
    <source>
        <dbReference type="ARBA" id="ARBA00009986"/>
    </source>
</evidence>
<dbReference type="GO" id="GO:0004491">
    <property type="term" value="F:methylmalonate-semialdehyde dehydrogenase (acylating, NAD) activity"/>
    <property type="evidence" value="ECO:0007669"/>
    <property type="project" value="InterPro"/>
</dbReference>
<evidence type="ECO:0000313" key="4">
    <source>
        <dbReference type="EMBL" id="KAK2624402.1"/>
    </source>
</evidence>
<evidence type="ECO:0008006" key="6">
    <source>
        <dbReference type="Google" id="ProtNLM"/>
    </source>
</evidence>
<feature type="region of interest" description="Disordered" evidence="3">
    <location>
        <begin position="1"/>
        <end position="94"/>
    </location>
</feature>
<comment type="similarity">
    <text evidence="1">Belongs to the aldehyde dehydrogenase family.</text>
</comment>
<feature type="compositionally biased region" description="Low complexity" evidence="3">
    <location>
        <begin position="60"/>
        <end position="74"/>
    </location>
</feature>
<feature type="region of interest" description="Disordered" evidence="3">
    <location>
        <begin position="160"/>
        <end position="211"/>
    </location>
</feature>
<feature type="compositionally biased region" description="Polar residues" evidence="3">
    <location>
        <begin position="190"/>
        <end position="211"/>
    </location>
</feature>
<feature type="region of interest" description="Disordered" evidence="3">
    <location>
        <begin position="114"/>
        <end position="134"/>
    </location>
</feature>
<feature type="compositionally biased region" description="Low complexity" evidence="3">
    <location>
        <begin position="41"/>
        <end position="50"/>
    </location>
</feature>
<protein>
    <recommendedName>
        <fullName evidence="6">Mutator-like element protein</fullName>
    </recommendedName>
</protein>
<dbReference type="PANTHER" id="PTHR43866">
    <property type="entry name" value="MALONATE-SEMIALDEHYDE DEHYDROGENASE"/>
    <property type="match status" value="1"/>
</dbReference>
<dbReference type="PANTHER" id="PTHR43866:SF3">
    <property type="entry name" value="METHYLMALONATE-SEMIALDEHYDE DEHYDROGENASE [ACYLATING], MITOCHONDRIAL"/>
    <property type="match status" value="1"/>
</dbReference>
<reference evidence="4" key="1">
    <citation type="submission" date="2023-06" db="EMBL/GenBank/DDBJ databases">
        <title>Draft genome of Marssonina rosae.</title>
        <authorList>
            <person name="Cheng Q."/>
        </authorList>
    </citation>
    <scope>NUCLEOTIDE SEQUENCE</scope>
    <source>
        <strain evidence="4">R4</strain>
    </source>
</reference>
<feature type="compositionally biased region" description="Low complexity" evidence="3">
    <location>
        <begin position="85"/>
        <end position="94"/>
    </location>
</feature>
<dbReference type="AlphaFoldDB" id="A0AAD9SVT2"/>
<keyword evidence="5" id="KW-1185">Reference proteome</keyword>
<dbReference type="EMBL" id="JAUBYV010000010">
    <property type="protein sequence ID" value="KAK2624402.1"/>
    <property type="molecule type" value="Genomic_DNA"/>
</dbReference>
<gene>
    <name evidence="4" type="ORF">QTJ16_006352</name>
</gene>
<organism evidence="4 5">
    <name type="scientific">Diplocarpon rosae</name>
    <dbReference type="NCBI Taxonomy" id="946125"/>
    <lineage>
        <taxon>Eukaryota</taxon>
        <taxon>Fungi</taxon>
        <taxon>Dikarya</taxon>
        <taxon>Ascomycota</taxon>
        <taxon>Pezizomycotina</taxon>
        <taxon>Leotiomycetes</taxon>
        <taxon>Helotiales</taxon>
        <taxon>Drepanopezizaceae</taxon>
        <taxon>Diplocarpon</taxon>
    </lineage>
</organism>
<dbReference type="Proteomes" id="UP001285354">
    <property type="component" value="Unassembled WGS sequence"/>
</dbReference>
<sequence length="511" mass="56166">MSLPPQDTSRASFSNSNPTLNAGRQHVFQVQPGLPAPLPAQQQQQQQQQQRVAFNRPTHGGIRPPGQQQGQIGQHKSPYATPYAQSNGQVGVPGQNGNIGVSAEQQIAQGVLSNASTGSGANTPQRRPPPLGTTIHMPSHGTSRNQPMSVHHAMNPSTAIQQIQQTQRQSQNASPAPKNLGAQRPVMNASPATSNLRIRPQDSPNGSTQDLSMIDPQLAIDQHLTEEADDAMLADHSPEPVQGEMLSAPPAGSFPTFEALFSFAQAHALAHGYAFVIGRSKRDNRGLKKVFLICDRGGTNKEKVPGEQRQRKTKSRKCGCEFGVFGLEQKSAWLLRGRIDGEHLSHNHPPSESPTEHPGARKLDPKAVAAVKALEENGVSVKETLEILHRENPSVRYLPRDIYNARAAIKRDPSRVEATAMEQLPTFYKKPPLTFEEKLRAELRTEVANAQAETEKVKEAWRRETDDLKEQLKQKDKQIQKFEMFIDICNERVMVQRERLTADGVEGSAPG</sequence>
<feature type="coiled-coil region" evidence="2">
    <location>
        <begin position="433"/>
        <end position="478"/>
    </location>
</feature>
<comment type="caution">
    <text evidence="4">The sequence shown here is derived from an EMBL/GenBank/DDBJ whole genome shotgun (WGS) entry which is preliminary data.</text>
</comment>
<dbReference type="GO" id="GO:0006574">
    <property type="term" value="P:L-valine catabolic process"/>
    <property type="evidence" value="ECO:0007669"/>
    <property type="project" value="TreeGrafter"/>
</dbReference>
<evidence type="ECO:0000256" key="2">
    <source>
        <dbReference type="SAM" id="Coils"/>
    </source>
</evidence>
<evidence type="ECO:0000313" key="5">
    <source>
        <dbReference type="Proteomes" id="UP001285354"/>
    </source>
</evidence>
<feature type="compositionally biased region" description="Polar residues" evidence="3">
    <location>
        <begin position="1"/>
        <end position="22"/>
    </location>
</feature>
<feature type="region of interest" description="Disordered" evidence="3">
    <location>
        <begin position="341"/>
        <end position="361"/>
    </location>
</feature>
<keyword evidence="2" id="KW-0175">Coiled coil</keyword>
<dbReference type="InterPro" id="IPR010061">
    <property type="entry name" value="MeMal-semiAld_DH"/>
</dbReference>
<dbReference type="GO" id="GO:0005739">
    <property type="term" value="C:mitochondrion"/>
    <property type="evidence" value="ECO:0007669"/>
    <property type="project" value="TreeGrafter"/>
</dbReference>
<feature type="compositionally biased region" description="Polar residues" evidence="3">
    <location>
        <begin position="114"/>
        <end position="125"/>
    </location>
</feature>
<feature type="compositionally biased region" description="Low complexity" evidence="3">
    <location>
        <begin position="160"/>
        <end position="171"/>
    </location>
</feature>
<accession>A0AAD9SVT2</accession>
<name>A0AAD9SVT2_9HELO</name>
<dbReference type="GO" id="GO:0006210">
    <property type="term" value="P:thymine catabolic process"/>
    <property type="evidence" value="ECO:0007669"/>
    <property type="project" value="TreeGrafter"/>
</dbReference>